<dbReference type="PANTHER" id="PTHR30354">
    <property type="entry name" value="GNT FAMILY GLUCONATE TRANSPORTER"/>
    <property type="match status" value="1"/>
</dbReference>
<accession>A0A8J7W9U2</accession>
<feature type="transmembrane region" description="Helical" evidence="1">
    <location>
        <begin position="383"/>
        <end position="404"/>
    </location>
</feature>
<evidence type="ECO:0000313" key="2">
    <source>
        <dbReference type="EMBL" id="MBR1369047.1"/>
    </source>
</evidence>
<dbReference type="AlphaFoldDB" id="A0A8J7W9U2"/>
<dbReference type="RefSeq" id="WP_211530719.1">
    <property type="nucleotide sequence ID" value="NZ_JWHL01000007.1"/>
</dbReference>
<organism evidence="2 3">
    <name type="scientific">Methanocalculus chunghsingensis</name>
    <dbReference type="NCBI Taxonomy" id="156457"/>
    <lineage>
        <taxon>Archaea</taxon>
        <taxon>Methanobacteriati</taxon>
        <taxon>Methanobacteriota</taxon>
        <taxon>Stenosarchaea group</taxon>
        <taxon>Methanomicrobia</taxon>
        <taxon>Methanomicrobiales</taxon>
        <taxon>Methanocalculaceae</taxon>
        <taxon>Methanocalculus</taxon>
    </lineage>
</organism>
<evidence type="ECO:0000256" key="1">
    <source>
        <dbReference type="SAM" id="Phobius"/>
    </source>
</evidence>
<dbReference type="Proteomes" id="UP000730161">
    <property type="component" value="Unassembled WGS sequence"/>
</dbReference>
<dbReference type="EMBL" id="JWHL01000007">
    <property type="protein sequence ID" value="MBR1369047.1"/>
    <property type="molecule type" value="Genomic_DNA"/>
</dbReference>
<dbReference type="PANTHER" id="PTHR30354:SF11">
    <property type="entry name" value="PERMEASE"/>
    <property type="match status" value="1"/>
</dbReference>
<feature type="transmembrane region" description="Helical" evidence="1">
    <location>
        <begin position="270"/>
        <end position="290"/>
    </location>
</feature>
<feature type="transmembrane region" description="Helical" evidence="1">
    <location>
        <begin position="350"/>
        <end position="371"/>
    </location>
</feature>
<comment type="caution">
    <text evidence="2">The sequence shown here is derived from an EMBL/GenBank/DDBJ whole genome shotgun (WGS) entry which is preliminary data.</text>
</comment>
<dbReference type="OrthoDB" id="99138at2157"/>
<feature type="transmembrane region" description="Helical" evidence="1">
    <location>
        <begin position="29"/>
        <end position="47"/>
    </location>
</feature>
<proteinExistence type="predicted"/>
<feature type="transmembrane region" description="Helical" evidence="1">
    <location>
        <begin position="59"/>
        <end position="82"/>
    </location>
</feature>
<keyword evidence="3" id="KW-1185">Reference proteome</keyword>
<name>A0A8J7W9U2_9EURY</name>
<dbReference type="Pfam" id="PF02447">
    <property type="entry name" value="GntP_permease"/>
    <property type="match status" value="1"/>
</dbReference>
<feature type="transmembrane region" description="Helical" evidence="1">
    <location>
        <begin position="213"/>
        <end position="233"/>
    </location>
</feature>
<reference evidence="2" key="1">
    <citation type="submission" date="2014-12" db="EMBL/GenBank/DDBJ databases">
        <authorList>
            <person name="Huang H.-H."/>
            <person name="Chen S.-C."/>
            <person name="Lai M.-C."/>
        </authorList>
    </citation>
    <scope>NUCLEOTIDE SEQUENCE</scope>
    <source>
        <strain evidence="2">K1F9705b</strain>
    </source>
</reference>
<protein>
    <recommendedName>
        <fullName evidence="4">GntP family permease</fullName>
    </recommendedName>
</protein>
<evidence type="ECO:0000313" key="3">
    <source>
        <dbReference type="Proteomes" id="UP000730161"/>
    </source>
</evidence>
<keyword evidence="1" id="KW-1133">Transmembrane helix</keyword>
<dbReference type="GO" id="GO:0015128">
    <property type="term" value="F:gluconate transmembrane transporter activity"/>
    <property type="evidence" value="ECO:0007669"/>
    <property type="project" value="InterPro"/>
</dbReference>
<feature type="transmembrane region" description="Helical" evidence="1">
    <location>
        <begin position="134"/>
        <end position="153"/>
    </location>
</feature>
<feature type="transmembrane region" description="Helical" evidence="1">
    <location>
        <begin position="296"/>
        <end position="317"/>
    </location>
</feature>
<dbReference type="InterPro" id="IPR003474">
    <property type="entry name" value="Glcn_transporter"/>
</dbReference>
<feature type="transmembrane region" description="Helical" evidence="1">
    <location>
        <begin position="102"/>
        <end position="122"/>
    </location>
</feature>
<keyword evidence="1" id="KW-0472">Membrane</keyword>
<sequence length="405" mass="41496">MDALPAFFICIIAITVATAYFRLPPFPVLFSAALLFGGLSGLDPGMVIHSASTGAGRVFAILGVAVWGGSIIAASLASGNGISRLLADLRTISGRPGLQAGLAGWLLAVPFMCAITPFLVLAPLFQRSSSDPVISARLLSIIAIGSVFSFVLIAPAPVMATLLQTLTPGVDPVINRITLPLSFLLLTAIILVLQRGISADPPDTGTPGKRIPAWAPIATPVIIILAGFLIPGIGILGSLPIAFIAGAGVALLLMAPDLRKKAVNDGTKHAGVIIFDLCGAGAFGGVIAASSLPGDAIALLGMALPLVILPFFLAAIIQTAQGSRVVTAVITADLLSATTLPEFIPALPLLLMIAAGTMVISFASDPFFWLINRTTNDSVRGTFITFTLPLAGAGLATFLLALLLL</sequence>
<evidence type="ECO:0008006" key="4">
    <source>
        <dbReference type="Google" id="ProtNLM"/>
    </source>
</evidence>
<feature type="transmembrane region" description="Helical" evidence="1">
    <location>
        <begin position="239"/>
        <end position="258"/>
    </location>
</feature>
<keyword evidence="1" id="KW-0812">Transmembrane</keyword>
<feature type="transmembrane region" description="Helical" evidence="1">
    <location>
        <begin position="173"/>
        <end position="193"/>
    </location>
</feature>
<gene>
    <name evidence="2" type="ORF">RJ53_05840</name>
</gene>
<dbReference type="GO" id="GO:0005886">
    <property type="term" value="C:plasma membrane"/>
    <property type="evidence" value="ECO:0007669"/>
    <property type="project" value="TreeGrafter"/>
</dbReference>